<comment type="similarity">
    <text evidence="1 3">Belongs to the short-chain dehydrogenases/reductases (SDR) family.</text>
</comment>
<dbReference type="RefSeq" id="WP_109668649.1">
    <property type="nucleotide sequence ID" value="NZ_QGGW01000005.1"/>
</dbReference>
<protein>
    <submittedName>
        <fullName evidence="4">Short-subunit dehydrogenase</fullName>
    </submittedName>
</protein>
<dbReference type="PANTHER" id="PTHR44169">
    <property type="entry name" value="NADPH-DEPENDENT 1-ACYLDIHYDROXYACETONE PHOSPHATE REDUCTASE"/>
    <property type="match status" value="1"/>
</dbReference>
<dbReference type="SUPFAM" id="SSF51735">
    <property type="entry name" value="NAD(P)-binding Rossmann-fold domains"/>
    <property type="match status" value="1"/>
</dbReference>
<keyword evidence="2" id="KW-0560">Oxidoreductase</keyword>
<dbReference type="PRINTS" id="PR00080">
    <property type="entry name" value="SDRFAMILY"/>
</dbReference>
<dbReference type="Pfam" id="PF00106">
    <property type="entry name" value="adh_short"/>
    <property type="match status" value="1"/>
</dbReference>
<dbReference type="EMBL" id="QGGW01000005">
    <property type="protein sequence ID" value="PWK60291.1"/>
    <property type="molecule type" value="Genomic_DNA"/>
</dbReference>
<proteinExistence type="inferred from homology"/>
<comment type="caution">
    <text evidence="4">The sequence shown here is derived from an EMBL/GenBank/DDBJ whole genome shotgun (WGS) entry which is preliminary data.</text>
</comment>
<dbReference type="PANTHER" id="PTHR44169:SF6">
    <property type="entry name" value="NADPH-DEPENDENT 1-ACYLDIHYDROXYACETONE PHOSPHATE REDUCTASE"/>
    <property type="match status" value="1"/>
</dbReference>
<organism evidence="4 5">
    <name type="scientific">Roseicyclus mahoneyensis</name>
    <dbReference type="NCBI Taxonomy" id="164332"/>
    <lineage>
        <taxon>Bacteria</taxon>
        <taxon>Pseudomonadati</taxon>
        <taxon>Pseudomonadota</taxon>
        <taxon>Alphaproteobacteria</taxon>
        <taxon>Rhodobacterales</taxon>
        <taxon>Roseobacteraceae</taxon>
        <taxon>Roseicyclus</taxon>
    </lineage>
</organism>
<evidence type="ECO:0000313" key="5">
    <source>
        <dbReference type="Proteomes" id="UP000245708"/>
    </source>
</evidence>
<keyword evidence="5" id="KW-1185">Reference proteome</keyword>
<evidence type="ECO:0000256" key="2">
    <source>
        <dbReference type="ARBA" id="ARBA00023002"/>
    </source>
</evidence>
<dbReference type="CDD" id="cd05374">
    <property type="entry name" value="17beta-HSD-like_SDR_c"/>
    <property type="match status" value="1"/>
</dbReference>
<dbReference type="OrthoDB" id="9793825at2"/>
<evidence type="ECO:0000256" key="3">
    <source>
        <dbReference type="RuleBase" id="RU000363"/>
    </source>
</evidence>
<dbReference type="InterPro" id="IPR036291">
    <property type="entry name" value="NAD(P)-bd_dom_sf"/>
</dbReference>
<dbReference type="Proteomes" id="UP000245708">
    <property type="component" value="Unassembled WGS sequence"/>
</dbReference>
<dbReference type="GO" id="GO:0016491">
    <property type="term" value="F:oxidoreductase activity"/>
    <property type="evidence" value="ECO:0007669"/>
    <property type="project" value="UniProtKB-KW"/>
</dbReference>
<dbReference type="AlphaFoldDB" id="A0A316GI65"/>
<name>A0A316GI65_9RHOB</name>
<evidence type="ECO:0000313" key="4">
    <source>
        <dbReference type="EMBL" id="PWK60291.1"/>
    </source>
</evidence>
<dbReference type="InterPro" id="IPR020904">
    <property type="entry name" value="Sc_DH/Rdtase_CS"/>
</dbReference>
<sequence>MARTVLITGCSSGIGRAAADGLRARSWTVIASARKPSDVAQLKADGFAAVRIDHHDSASIADGFAQAIDLAGGRLDALFNNGGHGMPGAAEDLPRGALEEVFSSNVFGVHEVTTHAIRHMRSHGAGRIVQHSSVVGFTPLRWRAAYVATKHALEGLTNTMRIELRGTGIHVSILNTGPVTSGFRDNSMAQFDRWIDADASPHAEFYRVKWTARREAGRDTFELGPEAVVRKLVHALESPRPRRRYYITTPAYVAAGLTRILPGAAQDWIVSRL</sequence>
<reference evidence="4 5" key="1">
    <citation type="submission" date="2018-05" db="EMBL/GenBank/DDBJ databases">
        <title>Genomic Encyclopedia of Type Strains, Phase IV (KMG-IV): sequencing the most valuable type-strain genomes for metagenomic binning, comparative biology and taxonomic classification.</title>
        <authorList>
            <person name="Goeker M."/>
        </authorList>
    </citation>
    <scope>NUCLEOTIDE SEQUENCE [LARGE SCALE GENOMIC DNA]</scope>
    <source>
        <strain evidence="4 5">DSM 16097</strain>
    </source>
</reference>
<evidence type="ECO:0000256" key="1">
    <source>
        <dbReference type="ARBA" id="ARBA00006484"/>
    </source>
</evidence>
<accession>A0A316GI65</accession>
<gene>
    <name evidence="4" type="ORF">C7455_105276</name>
</gene>
<dbReference type="Gene3D" id="3.40.50.720">
    <property type="entry name" value="NAD(P)-binding Rossmann-like Domain"/>
    <property type="match status" value="1"/>
</dbReference>
<dbReference type="PRINTS" id="PR00081">
    <property type="entry name" value="GDHRDH"/>
</dbReference>
<dbReference type="PROSITE" id="PS00061">
    <property type="entry name" value="ADH_SHORT"/>
    <property type="match status" value="1"/>
</dbReference>
<dbReference type="InterPro" id="IPR002347">
    <property type="entry name" value="SDR_fam"/>
</dbReference>